<gene>
    <name evidence="4" type="ORF">C7402_105318</name>
</gene>
<dbReference type="InterPro" id="IPR029058">
    <property type="entry name" value="AB_hydrolase_fold"/>
</dbReference>
<dbReference type="InterPro" id="IPR000801">
    <property type="entry name" value="Esterase-like"/>
</dbReference>
<evidence type="ECO:0000256" key="2">
    <source>
        <dbReference type="ARBA" id="ARBA00022801"/>
    </source>
</evidence>
<keyword evidence="2" id="KW-0378">Hydrolase</keyword>
<dbReference type="PANTHER" id="PTHR40841:SF2">
    <property type="entry name" value="SIDEROPHORE-DEGRADING ESTERASE (EUROFUNG)"/>
    <property type="match status" value="1"/>
</dbReference>
<evidence type="ECO:0000256" key="3">
    <source>
        <dbReference type="SAM" id="SignalP"/>
    </source>
</evidence>
<dbReference type="SUPFAM" id="SSF53474">
    <property type="entry name" value="alpha/beta-Hydrolases"/>
    <property type="match status" value="1"/>
</dbReference>
<keyword evidence="3" id="KW-0732">Signal</keyword>
<comment type="similarity">
    <text evidence="1">Belongs to the esterase D family.</text>
</comment>
<dbReference type="PANTHER" id="PTHR40841">
    <property type="entry name" value="SIDEROPHORE TRIACETYLFUSARININE C ESTERASE"/>
    <property type="match status" value="1"/>
</dbReference>
<sequence>MKHRRTFSRRAAGVLLALALAHTAVAQAQVPHASAKADSTVTHSDAESTAWPRALLPDTESFVLETGAQGPRYRVWLYRPTPHGQASAEGEAASAPAQSAAPPLLVLLDGNATFPLAVSAARLQERLIGPVVIAAIAADNDALFDERQRFRDFTTPNRDGWGVPRNAHGAPLDTGGAQAFEAVVNEALPRAIQARVEISAQRRMLFGHSLGGFFVLHDALAHPGAYSRYMAASPSLWWNAGELLASTRAAGDAGRNRAPGTRIPLAIRVGGDEQRVAADATPARIERVTHAAMLDNARAFADLLNATPALGFDADMQVYPGQNHVSYLPAAISEAVVLASGHGR</sequence>
<evidence type="ECO:0000313" key="5">
    <source>
        <dbReference type="Proteomes" id="UP000245712"/>
    </source>
</evidence>
<name>A0ABX5KSJ6_9BURK</name>
<feature type="chain" id="PRO_5046090720" description="Esterase" evidence="3">
    <location>
        <begin position="29"/>
        <end position="344"/>
    </location>
</feature>
<evidence type="ECO:0008006" key="6">
    <source>
        <dbReference type="Google" id="ProtNLM"/>
    </source>
</evidence>
<dbReference type="Proteomes" id="UP000245712">
    <property type="component" value="Unassembled WGS sequence"/>
</dbReference>
<dbReference type="RefSeq" id="WP_165841881.1">
    <property type="nucleotide sequence ID" value="NZ_QEOB01000005.1"/>
</dbReference>
<feature type="signal peptide" evidence="3">
    <location>
        <begin position="1"/>
        <end position="28"/>
    </location>
</feature>
<dbReference type="Pfam" id="PF00756">
    <property type="entry name" value="Esterase"/>
    <property type="match status" value="1"/>
</dbReference>
<comment type="caution">
    <text evidence="4">The sequence shown here is derived from an EMBL/GenBank/DDBJ whole genome shotgun (WGS) entry which is preliminary data.</text>
</comment>
<dbReference type="EMBL" id="QEOB01000005">
    <property type="protein sequence ID" value="PVX84477.1"/>
    <property type="molecule type" value="Genomic_DNA"/>
</dbReference>
<reference evidence="4 5" key="1">
    <citation type="submission" date="2018-05" db="EMBL/GenBank/DDBJ databases">
        <title>Genomic Encyclopedia of Type Strains, Phase IV (KMG-V): Genome sequencing to study the core and pangenomes of soil and plant-associated prokaryotes.</title>
        <authorList>
            <person name="Whitman W."/>
        </authorList>
    </citation>
    <scope>NUCLEOTIDE SEQUENCE [LARGE SCALE GENOMIC DNA]</scope>
    <source>
        <strain evidence="4 5">SCZa-39</strain>
    </source>
</reference>
<accession>A0ABX5KSJ6</accession>
<protein>
    <recommendedName>
        <fullName evidence="6">Esterase</fullName>
    </recommendedName>
</protein>
<evidence type="ECO:0000256" key="1">
    <source>
        <dbReference type="ARBA" id="ARBA00005622"/>
    </source>
</evidence>
<proteinExistence type="inferred from homology"/>
<dbReference type="Gene3D" id="3.40.50.1820">
    <property type="entry name" value="alpha/beta hydrolase"/>
    <property type="match status" value="1"/>
</dbReference>
<keyword evidence="5" id="KW-1185">Reference proteome</keyword>
<organism evidence="4 5">
    <name type="scientific">Paraburkholderia unamae</name>
    <dbReference type="NCBI Taxonomy" id="219649"/>
    <lineage>
        <taxon>Bacteria</taxon>
        <taxon>Pseudomonadati</taxon>
        <taxon>Pseudomonadota</taxon>
        <taxon>Betaproteobacteria</taxon>
        <taxon>Burkholderiales</taxon>
        <taxon>Burkholderiaceae</taxon>
        <taxon>Paraburkholderia</taxon>
    </lineage>
</organism>
<dbReference type="InterPro" id="IPR052558">
    <property type="entry name" value="Siderophore_Hydrolase_D"/>
</dbReference>
<evidence type="ECO:0000313" key="4">
    <source>
        <dbReference type="EMBL" id="PVX84477.1"/>
    </source>
</evidence>